<dbReference type="GO" id="GO:0005737">
    <property type="term" value="C:cytoplasm"/>
    <property type="evidence" value="ECO:0007669"/>
    <property type="project" value="UniProtKB-SubCell"/>
</dbReference>
<dbReference type="InterPro" id="IPR025944">
    <property type="entry name" value="Sigma_54_int_dom_CS"/>
</dbReference>
<dbReference type="CDD" id="cd00009">
    <property type="entry name" value="AAA"/>
    <property type="match status" value="1"/>
</dbReference>
<dbReference type="SUPFAM" id="SSF52540">
    <property type="entry name" value="P-loop containing nucleoside triphosphate hydrolases"/>
    <property type="match status" value="1"/>
</dbReference>
<dbReference type="InterPro" id="IPR002197">
    <property type="entry name" value="HTH_Fis"/>
</dbReference>
<organism evidence="15 16">
    <name type="scientific">Thiohalorhabdus denitrificans</name>
    <dbReference type="NCBI Taxonomy" id="381306"/>
    <lineage>
        <taxon>Bacteria</taxon>
        <taxon>Pseudomonadati</taxon>
        <taxon>Pseudomonadota</taxon>
        <taxon>Gammaproteobacteria</taxon>
        <taxon>Thiohalorhabdales</taxon>
        <taxon>Thiohalorhabdaceae</taxon>
        <taxon>Thiohalorhabdus</taxon>
    </lineage>
</organism>
<keyword evidence="5" id="KW-0067">ATP-binding</keyword>
<keyword evidence="16" id="KW-1185">Reference proteome</keyword>
<dbReference type="InterPro" id="IPR003593">
    <property type="entry name" value="AAA+_ATPase"/>
</dbReference>
<dbReference type="Pfam" id="PF00072">
    <property type="entry name" value="Response_reg"/>
    <property type="match status" value="1"/>
</dbReference>
<dbReference type="GO" id="GO:0006355">
    <property type="term" value="P:regulation of DNA-templated transcription"/>
    <property type="evidence" value="ECO:0007669"/>
    <property type="project" value="InterPro"/>
</dbReference>
<dbReference type="Proteomes" id="UP000183104">
    <property type="component" value="Unassembled WGS sequence"/>
</dbReference>
<reference evidence="16" key="1">
    <citation type="submission" date="2016-10" db="EMBL/GenBank/DDBJ databases">
        <authorList>
            <person name="Varghese N."/>
        </authorList>
    </citation>
    <scope>NUCLEOTIDE SEQUENCE [LARGE SCALE GENOMIC DNA]</scope>
    <source>
        <strain evidence="16">HL 19</strain>
    </source>
</reference>
<keyword evidence="10" id="KW-0804">Transcription</keyword>
<dbReference type="STRING" id="381306.AN478_04205"/>
<evidence type="ECO:0000256" key="10">
    <source>
        <dbReference type="ARBA" id="ARBA00023163"/>
    </source>
</evidence>
<evidence type="ECO:0000256" key="9">
    <source>
        <dbReference type="ARBA" id="ARBA00023159"/>
    </source>
</evidence>
<feature type="compositionally biased region" description="Low complexity" evidence="12">
    <location>
        <begin position="376"/>
        <end position="389"/>
    </location>
</feature>
<feature type="region of interest" description="Disordered" evidence="12">
    <location>
        <begin position="372"/>
        <end position="394"/>
    </location>
</feature>
<dbReference type="Gene3D" id="1.10.8.60">
    <property type="match status" value="1"/>
</dbReference>
<evidence type="ECO:0000313" key="15">
    <source>
        <dbReference type="EMBL" id="SCY37823.1"/>
    </source>
</evidence>
<dbReference type="EMBL" id="FMUN01000005">
    <property type="protein sequence ID" value="SCY37823.1"/>
    <property type="molecule type" value="Genomic_DNA"/>
</dbReference>
<evidence type="ECO:0000256" key="7">
    <source>
        <dbReference type="ARBA" id="ARBA00023015"/>
    </source>
</evidence>
<evidence type="ECO:0000256" key="6">
    <source>
        <dbReference type="ARBA" id="ARBA00023012"/>
    </source>
</evidence>
<evidence type="ECO:0000259" key="13">
    <source>
        <dbReference type="PROSITE" id="PS50045"/>
    </source>
</evidence>
<proteinExistence type="predicted"/>
<keyword evidence="3 11" id="KW-0597">Phosphoprotein</keyword>
<evidence type="ECO:0000256" key="2">
    <source>
        <dbReference type="ARBA" id="ARBA00022490"/>
    </source>
</evidence>
<dbReference type="PROSITE" id="PS50045">
    <property type="entry name" value="SIGMA54_INTERACT_4"/>
    <property type="match status" value="1"/>
</dbReference>
<dbReference type="SUPFAM" id="SSF46689">
    <property type="entry name" value="Homeodomain-like"/>
    <property type="match status" value="1"/>
</dbReference>
<dbReference type="Gene3D" id="3.40.50.2300">
    <property type="match status" value="1"/>
</dbReference>
<evidence type="ECO:0000256" key="12">
    <source>
        <dbReference type="SAM" id="MobiDB-lite"/>
    </source>
</evidence>
<dbReference type="Pfam" id="PF00158">
    <property type="entry name" value="Sigma54_activat"/>
    <property type="match status" value="1"/>
</dbReference>
<gene>
    <name evidence="15" type="ORF">SAMN05661077_1937</name>
</gene>
<keyword evidence="7" id="KW-0805">Transcription regulation</keyword>
<feature type="region of interest" description="Disordered" evidence="12">
    <location>
        <begin position="439"/>
        <end position="460"/>
    </location>
</feature>
<dbReference type="SMART" id="SM00448">
    <property type="entry name" value="REC"/>
    <property type="match status" value="1"/>
</dbReference>
<dbReference type="PRINTS" id="PR01590">
    <property type="entry name" value="HTHFIS"/>
</dbReference>
<accession>A0A0P9CE47</accession>
<dbReference type="FunFam" id="3.40.50.300:FF:000006">
    <property type="entry name" value="DNA-binding transcriptional regulator NtrC"/>
    <property type="match status" value="1"/>
</dbReference>
<evidence type="ECO:0000256" key="4">
    <source>
        <dbReference type="ARBA" id="ARBA00022741"/>
    </source>
</evidence>
<dbReference type="InterPro" id="IPR027417">
    <property type="entry name" value="P-loop_NTPase"/>
</dbReference>
<keyword evidence="8" id="KW-0238">DNA-binding</keyword>
<dbReference type="PATRIC" id="fig|381306.5.peg.1328"/>
<dbReference type="InterPro" id="IPR002078">
    <property type="entry name" value="Sigma_54_int"/>
</dbReference>
<keyword evidence="2" id="KW-0963">Cytoplasm</keyword>
<evidence type="ECO:0000256" key="1">
    <source>
        <dbReference type="ARBA" id="ARBA00004496"/>
    </source>
</evidence>
<dbReference type="InterPro" id="IPR001789">
    <property type="entry name" value="Sig_transdc_resp-reg_receiver"/>
</dbReference>
<dbReference type="GO" id="GO:0043565">
    <property type="term" value="F:sequence-specific DNA binding"/>
    <property type="evidence" value="ECO:0007669"/>
    <property type="project" value="InterPro"/>
</dbReference>
<dbReference type="OrthoDB" id="9804019at2"/>
<dbReference type="Pfam" id="PF25601">
    <property type="entry name" value="AAA_lid_14"/>
    <property type="match status" value="1"/>
</dbReference>
<comment type="subcellular location">
    <subcellularLocation>
        <location evidence="1">Cytoplasm</location>
    </subcellularLocation>
</comment>
<dbReference type="FunFam" id="3.40.50.2300:FF:000018">
    <property type="entry name" value="DNA-binding transcriptional regulator NtrC"/>
    <property type="match status" value="1"/>
</dbReference>
<keyword evidence="9" id="KW-0010">Activator</keyword>
<feature type="domain" description="Sigma-54 factor interaction" evidence="13">
    <location>
        <begin position="138"/>
        <end position="367"/>
    </location>
</feature>
<dbReference type="RefSeq" id="WP_054965367.1">
    <property type="nucleotide sequence ID" value="NZ_FMUN01000005.1"/>
</dbReference>
<dbReference type="SMART" id="SM00382">
    <property type="entry name" value="AAA"/>
    <property type="match status" value="1"/>
</dbReference>
<dbReference type="Pfam" id="PF02954">
    <property type="entry name" value="HTH_8"/>
    <property type="match status" value="1"/>
</dbReference>
<feature type="domain" description="Response regulatory" evidence="14">
    <location>
        <begin position="5"/>
        <end position="120"/>
    </location>
</feature>
<evidence type="ECO:0000313" key="16">
    <source>
        <dbReference type="Proteomes" id="UP000183104"/>
    </source>
</evidence>
<name>A0A0P9CE47_9GAMM</name>
<feature type="modified residue" description="4-aspartylphosphate" evidence="11">
    <location>
        <position position="54"/>
    </location>
</feature>
<dbReference type="SUPFAM" id="SSF52172">
    <property type="entry name" value="CheY-like"/>
    <property type="match status" value="1"/>
</dbReference>
<evidence type="ECO:0000256" key="3">
    <source>
        <dbReference type="ARBA" id="ARBA00022553"/>
    </source>
</evidence>
<sequence length="460" mass="50403">MPEHTILIVEDERNLRRVMAAWLEEEGFATRAAENAEDALEQFARNGADLVVTDHRLGSGRNGLDLMHALKAEHPDLPVIIVTAYGNVEHAVEAMKAGADHYLTKPVEEADLVALVRNLLNRSGHALPTQQPEQNFGIVGESQAISELLHTVELVAPAPSTVQITGESGTGKELVAHALHTASPRANEPFVAVNCAALPAELIESELFGYEKGAFTGAHQSRPGKFEEAGKGTLFLDEVGEMPLAMQVKLLRALQEREITRLGSHRPQPLNARLVTATNRDLARDAEEGRFREDLYYRLNVIPLHLPPLRDRVEDIPLLARHFLEQFAHQLGRNPPALTGEALSILQSYPWPGNIRELQNVLERTVVMTRGDTIGPDDLPSTLSSPPASGKADFTTHHLPTIERQVVIDAMEKTNWNQSRAAVLLGISRKQLRTKMKNLGLLGSEGDEEPEGGSGSLPSD</sequence>
<evidence type="ECO:0000256" key="5">
    <source>
        <dbReference type="ARBA" id="ARBA00022840"/>
    </source>
</evidence>
<dbReference type="PROSITE" id="PS50110">
    <property type="entry name" value="RESPONSE_REGULATORY"/>
    <property type="match status" value="1"/>
</dbReference>
<dbReference type="Gene3D" id="3.40.50.300">
    <property type="entry name" value="P-loop containing nucleotide triphosphate hydrolases"/>
    <property type="match status" value="1"/>
</dbReference>
<dbReference type="PROSITE" id="PS00688">
    <property type="entry name" value="SIGMA54_INTERACT_3"/>
    <property type="match status" value="1"/>
</dbReference>
<dbReference type="AlphaFoldDB" id="A0A0P9CE47"/>
<dbReference type="InterPro" id="IPR058031">
    <property type="entry name" value="AAA_lid_NorR"/>
</dbReference>
<evidence type="ECO:0000256" key="8">
    <source>
        <dbReference type="ARBA" id="ARBA00023125"/>
    </source>
</evidence>
<dbReference type="Gene3D" id="1.10.10.60">
    <property type="entry name" value="Homeodomain-like"/>
    <property type="match status" value="1"/>
</dbReference>
<keyword evidence="4" id="KW-0547">Nucleotide-binding</keyword>
<dbReference type="InterPro" id="IPR009057">
    <property type="entry name" value="Homeodomain-like_sf"/>
</dbReference>
<dbReference type="PANTHER" id="PTHR32071">
    <property type="entry name" value="TRANSCRIPTIONAL REGULATORY PROTEIN"/>
    <property type="match status" value="1"/>
</dbReference>
<evidence type="ECO:0000259" key="14">
    <source>
        <dbReference type="PROSITE" id="PS50110"/>
    </source>
</evidence>
<dbReference type="FunFam" id="1.10.8.60:FF:000014">
    <property type="entry name" value="DNA-binding transcriptional regulator NtrC"/>
    <property type="match status" value="1"/>
</dbReference>
<dbReference type="GO" id="GO:0005524">
    <property type="term" value="F:ATP binding"/>
    <property type="evidence" value="ECO:0007669"/>
    <property type="project" value="UniProtKB-KW"/>
</dbReference>
<protein>
    <submittedName>
        <fullName evidence="15">Two-component system, NtrC family, response regulator AtoC</fullName>
    </submittedName>
</protein>
<dbReference type="InterPro" id="IPR011006">
    <property type="entry name" value="CheY-like_superfamily"/>
</dbReference>
<keyword evidence="6" id="KW-0902">Two-component regulatory system</keyword>
<dbReference type="GO" id="GO:0000160">
    <property type="term" value="P:phosphorelay signal transduction system"/>
    <property type="evidence" value="ECO:0007669"/>
    <property type="project" value="UniProtKB-KW"/>
</dbReference>
<evidence type="ECO:0000256" key="11">
    <source>
        <dbReference type="PROSITE-ProRule" id="PRU00169"/>
    </source>
</evidence>